<feature type="compositionally biased region" description="Basic and acidic residues" evidence="1">
    <location>
        <begin position="1"/>
        <end position="16"/>
    </location>
</feature>
<feature type="region of interest" description="Disordered" evidence="1">
    <location>
        <begin position="1"/>
        <end position="41"/>
    </location>
</feature>
<dbReference type="EMBL" id="AVOT02004780">
    <property type="protein sequence ID" value="MBW0477364.1"/>
    <property type="molecule type" value="Genomic_DNA"/>
</dbReference>
<proteinExistence type="predicted"/>
<comment type="caution">
    <text evidence="2">The sequence shown here is derived from an EMBL/GenBank/DDBJ whole genome shotgun (WGS) entry which is preliminary data.</text>
</comment>
<name>A0A9Q3C531_9BASI</name>
<reference evidence="2" key="1">
    <citation type="submission" date="2021-03" db="EMBL/GenBank/DDBJ databases">
        <title>Draft genome sequence of rust myrtle Austropuccinia psidii MF-1, a brazilian biotype.</title>
        <authorList>
            <person name="Quecine M.C."/>
            <person name="Pachon D.M.R."/>
            <person name="Bonatelli M.L."/>
            <person name="Correr F.H."/>
            <person name="Franceschini L.M."/>
            <person name="Leite T.F."/>
            <person name="Margarido G.R.A."/>
            <person name="Almeida C.A."/>
            <person name="Ferrarezi J.A."/>
            <person name="Labate C.A."/>
        </authorList>
    </citation>
    <scope>NUCLEOTIDE SEQUENCE</scope>
    <source>
        <strain evidence="2">MF-1</strain>
    </source>
</reference>
<dbReference type="AlphaFoldDB" id="A0A9Q3C531"/>
<feature type="compositionally biased region" description="Basic and acidic residues" evidence="1">
    <location>
        <begin position="96"/>
        <end position="107"/>
    </location>
</feature>
<evidence type="ECO:0000256" key="1">
    <source>
        <dbReference type="SAM" id="MobiDB-lite"/>
    </source>
</evidence>
<sequence>MERMRSSSKPLDRDNELLSSSEEALGLRKARGPSEGLDSNVLQKASPIDKILVQKLKHIFRGPEEAVDPKAGQQPCGSSSIFNKYQTMARKPQRSLRRESKSTRERQSPSGTSLTLRIIDFQRRKPKPWTMCPILQEL</sequence>
<feature type="compositionally biased region" description="Polar residues" evidence="1">
    <location>
        <begin position="75"/>
        <end position="86"/>
    </location>
</feature>
<dbReference type="Proteomes" id="UP000765509">
    <property type="component" value="Unassembled WGS sequence"/>
</dbReference>
<protein>
    <submittedName>
        <fullName evidence="2">Uncharacterized protein</fullName>
    </submittedName>
</protein>
<organism evidence="2 3">
    <name type="scientific">Austropuccinia psidii MF-1</name>
    <dbReference type="NCBI Taxonomy" id="1389203"/>
    <lineage>
        <taxon>Eukaryota</taxon>
        <taxon>Fungi</taxon>
        <taxon>Dikarya</taxon>
        <taxon>Basidiomycota</taxon>
        <taxon>Pucciniomycotina</taxon>
        <taxon>Pucciniomycetes</taxon>
        <taxon>Pucciniales</taxon>
        <taxon>Sphaerophragmiaceae</taxon>
        <taxon>Austropuccinia</taxon>
    </lineage>
</organism>
<accession>A0A9Q3C531</accession>
<evidence type="ECO:0000313" key="3">
    <source>
        <dbReference type="Proteomes" id="UP000765509"/>
    </source>
</evidence>
<gene>
    <name evidence="2" type="ORF">O181_017079</name>
</gene>
<feature type="region of interest" description="Disordered" evidence="1">
    <location>
        <begin position="63"/>
        <end position="116"/>
    </location>
</feature>
<keyword evidence="3" id="KW-1185">Reference proteome</keyword>
<evidence type="ECO:0000313" key="2">
    <source>
        <dbReference type="EMBL" id="MBW0477364.1"/>
    </source>
</evidence>